<protein>
    <submittedName>
        <fullName evidence="2">DUF1127 domain-containing protein</fullName>
    </submittedName>
</protein>
<gene>
    <name evidence="2" type="ORF">GO594_16465</name>
</gene>
<comment type="caution">
    <text evidence="2">The sequence shown here is derived from an EMBL/GenBank/DDBJ whole genome shotgun (WGS) entry which is preliminary data.</text>
</comment>
<accession>A0A7X3KUH7</accession>
<sequence length="102" mass="11821">MRCIRNIRWIDVICGRKLAPPHKEGHAMKSPTLHAAIPLPHSPRLSMTGRTLLARLQRWAQLYQQRRDLARASDAMLKDLGLSRADVMRESERPFWDDPLAR</sequence>
<name>A0A7X3KUH7_9GAMM</name>
<dbReference type="InterPro" id="IPR009506">
    <property type="entry name" value="YjiS-like"/>
</dbReference>
<proteinExistence type="predicted"/>
<dbReference type="AlphaFoldDB" id="A0A7X3KUH7"/>
<feature type="domain" description="YjiS-like" evidence="1">
    <location>
        <begin position="52"/>
        <end position="87"/>
    </location>
</feature>
<evidence type="ECO:0000313" key="2">
    <source>
        <dbReference type="EMBL" id="MWK57576.1"/>
    </source>
</evidence>
<dbReference type="Proteomes" id="UP000461288">
    <property type="component" value="Unassembled WGS sequence"/>
</dbReference>
<evidence type="ECO:0000259" key="1">
    <source>
        <dbReference type="Pfam" id="PF06568"/>
    </source>
</evidence>
<evidence type="ECO:0000313" key="3">
    <source>
        <dbReference type="Proteomes" id="UP000461288"/>
    </source>
</evidence>
<reference evidence="2 3" key="1">
    <citation type="submission" date="2019-12" db="EMBL/GenBank/DDBJ databases">
        <title>Draft genome sequence of Pseudomonas otitidis recovered from a chicken carcass.</title>
        <authorList>
            <person name="Vieira T.R."/>
            <person name="Oliviera E.F.C."/>
            <person name="Silva N.M.V."/>
            <person name="Sambrano G.E."/>
            <person name="Cibulski S.P."/>
            <person name="Cardoso M.R.I."/>
        </authorList>
    </citation>
    <scope>NUCLEOTIDE SEQUENCE [LARGE SCALE GENOMIC DNA]</scope>
    <source>
        <strain evidence="2 3">25_K</strain>
    </source>
</reference>
<organism evidence="2 3">
    <name type="scientific">Metapseudomonas otitidis</name>
    <dbReference type="NCBI Taxonomy" id="319939"/>
    <lineage>
        <taxon>Bacteria</taxon>
        <taxon>Pseudomonadati</taxon>
        <taxon>Pseudomonadota</taxon>
        <taxon>Gammaproteobacteria</taxon>
        <taxon>Pseudomonadales</taxon>
        <taxon>Pseudomonadaceae</taxon>
        <taxon>Metapseudomonas</taxon>
    </lineage>
</organism>
<dbReference type="EMBL" id="WTFN01000038">
    <property type="protein sequence ID" value="MWK57576.1"/>
    <property type="molecule type" value="Genomic_DNA"/>
</dbReference>
<dbReference type="Pfam" id="PF06568">
    <property type="entry name" value="YjiS-like"/>
    <property type="match status" value="1"/>
</dbReference>